<name>A0A0F9MSB9_9ZZZZ</name>
<dbReference type="AlphaFoldDB" id="A0A0F9MSB9"/>
<evidence type="ECO:0000313" key="1">
    <source>
        <dbReference type="EMBL" id="KKM79555.1"/>
    </source>
</evidence>
<accession>A0A0F9MSB9</accession>
<dbReference type="EMBL" id="LAZR01008316">
    <property type="protein sequence ID" value="KKM79555.1"/>
    <property type="molecule type" value="Genomic_DNA"/>
</dbReference>
<protein>
    <submittedName>
        <fullName evidence="1">Uncharacterized protein</fullName>
    </submittedName>
</protein>
<reference evidence="1" key="1">
    <citation type="journal article" date="2015" name="Nature">
        <title>Complex archaea that bridge the gap between prokaryotes and eukaryotes.</title>
        <authorList>
            <person name="Spang A."/>
            <person name="Saw J.H."/>
            <person name="Jorgensen S.L."/>
            <person name="Zaremba-Niedzwiedzka K."/>
            <person name="Martijn J."/>
            <person name="Lind A.E."/>
            <person name="van Eijk R."/>
            <person name="Schleper C."/>
            <person name="Guy L."/>
            <person name="Ettema T.J."/>
        </authorList>
    </citation>
    <scope>NUCLEOTIDE SEQUENCE</scope>
</reference>
<organism evidence="1">
    <name type="scientific">marine sediment metagenome</name>
    <dbReference type="NCBI Taxonomy" id="412755"/>
    <lineage>
        <taxon>unclassified sequences</taxon>
        <taxon>metagenomes</taxon>
        <taxon>ecological metagenomes</taxon>
    </lineage>
</organism>
<sequence length="94" mass="9909">MADEGKYRENSQPSEVVSGTFGVETITLVDSAGQGSNQSCREVIVWPETGESIKIGESAAVAATGPLLNDTEAYLRIPISNTNLLFFGGTTGKK</sequence>
<gene>
    <name evidence="1" type="ORF">LCGC14_1348720</name>
</gene>
<proteinExistence type="predicted"/>
<comment type="caution">
    <text evidence="1">The sequence shown here is derived from an EMBL/GenBank/DDBJ whole genome shotgun (WGS) entry which is preliminary data.</text>
</comment>